<dbReference type="GeneID" id="46912019"/>
<dbReference type="RefSeq" id="WP_071555972.1">
    <property type="nucleotide sequence ID" value="NZ_CP017887.1"/>
</dbReference>
<dbReference type="Proteomes" id="UP000182567">
    <property type="component" value="Plasmid unnamed1"/>
</dbReference>
<accession>A0A1J0EUK2</accession>
<reference evidence="2" key="1">
    <citation type="submission" date="2016-10" db="EMBL/GenBank/DDBJ databases">
        <title>Pseudomonas frederiksbergensis ERGS4:02 complete genome.</title>
        <authorList>
            <person name="Kumar R."/>
            <person name="Acharya V."/>
            <person name="Singh D."/>
        </authorList>
    </citation>
    <scope>NUCLEOTIDE SEQUENCE [LARGE SCALE GENOMIC DNA]</scope>
    <source>
        <strain evidence="2">ERGS4:02</strain>
        <plasmid evidence="2">Plasmid unnamed1</plasmid>
    </source>
</reference>
<evidence type="ECO:0000313" key="2">
    <source>
        <dbReference type="Proteomes" id="UP000182567"/>
    </source>
</evidence>
<keyword evidence="1" id="KW-0614">Plasmid</keyword>
<geneLocation type="plasmid" evidence="1">
    <name>unnamed1</name>
</geneLocation>
<protein>
    <submittedName>
        <fullName evidence="1">Uncharacterized protein</fullName>
    </submittedName>
</protein>
<evidence type="ECO:0000313" key="1">
    <source>
        <dbReference type="EMBL" id="APC19468.1"/>
    </source>
</evidence>
<gene>
    <name evidence="1" type="ORF">BLL42_27425</name>
</gene>
<dbReference type="EMBL" id="CP017887">
    <property type="protein sequence ID" value="APC19468.1"/>
    <property type="molecule type" value="Genomic_DNA"/>
</dbReference>
<proteinExistence type="predicted"/>
<sequence length="143" mass="15843">MNARKEKTLHIAVLPIGEPMEEDLLVPGIYQAQVEAGLNSADSAEAALNAFKERFEIANKEGFAFFVFDPDEGRIISPSGRQVLKGRLIEQFNVACTFMTGLIPTWLFDKFRLSLIETAKTTAKTSKAEVLRSLNGDPILIRS</sequence>
<dbReference type="AlphaFoldDB" id="A0A1J0EUK2"/>
<name>A0A1J0EUK2_9PSED</name>
<organism evidence="1 2">
    <name type="scientific">Pseudomonas frederiksbergensis</name>
    <dbReference type="NCBI Taxonomy" id="104087"/>
    <lineage>
        <taxon>Bacteria</taxon>
        <taxon>Pseudomonadati</taxon>
        <taxon>Pseudomonadota</taxon>
        <taxon>Gammaproteobacteria</taxon>
        <taxon>Pseudomonadales</taxon>
        <taxon>Pseudomonadaceae</taxon>
        <taxon>Pseudomonas</taxon>
    </lineage>
</organism>